<evidence type="ECO:0000313" key="4">
    <source>
        <dbReference type="Proteomes" id="UP000183971"/>
    </source>
</evidence>
<sequence length="352" mass="41230">MQSSVPPQANAPVPDPPFVSNDLDAPCLSDQDQQHIANWQADMEYCPRCRTRWLNQRMQNGICHSCHYRDVIPRGRATRNQRQEEGEPYFWSRDNNLDPGDIPLELPELTQVEEMLISRVHVHVQVVAYRGQQYKYKGHVVNFLKDVGQVYRQLPLLPRELDVIVLRPRNQTAQPHMIRQFRGQFRVRQGHIRQWLEFLRANHPGYREIVIDEEHLNHLPQDGDVTDQLITELIDLVEIEEFLQDDIDEVLGDPNLWEAAAVPNFIAQERDLTYLLSELEMPHIRSTPLNEFNRSQALLSLAFPTLFPTGEGDFIEPRQRSVTYSDYIERLMKFHDGRFARHPRFPYVALTP</sequence>
<feature type="compositionally biased region" description="Low complexity" evidence="1">
    <location>
        <begin position="1"/>
        <end position="12"/>
    </location>
</feature>
<name>A0A1L7WBD9_FUSPR</name>
<reference evidence="4" key="1">
    <citation type="journal article" date="2016" name="Genome Biol. Evol.">
        <title>Comparative 'omics' of the Fusarium fujikuroi species complex highlights differences in genetic potential and metabolite synthesis.</title>
        <authorList>
            <person name="Niehaus E.-M."/>
            <person name="Muensterkoetter M."/>
            <person name="Proctor R.H."/>
            <person name="Brown D.W."/>
            <person name="Sharon A."/>
            <person name="Idan Y."/>
            <person name="Oren-Young L."/>
            <person name="Sieber C.M."/>
            <person name="Novak O."/>
            <person name="Pencik A."/>
            <person name="Tarkowska D."/>
            <person name="Hromadova K."/>
            <person name="Freeman S."/>
            <person name="Maymon M."/>
            <person name="Elazar M."/>
            <person name="Youssef S.A."/>
            <person name="El-Shabrawy E.S.M."/>
            <person name="Shalaby A.B.A."/>
            <person name="Houterman P."/>
            <person name="Brock N.L."/>
            <person name="Burkhardt I."/>
            <person name="Tsavkelova E.A."/>
            <person name="Dickschat J.S."/>
            <person name="Galuszka P."/>
            <person name="Gueldener U."/>
            <person name="Tudzynski B."/>
        </authorList>
    </citation>
    <scope>NUCLEOTIDE SEQUENCE [LARGE SCALE GENOMIC DNA]</scope>
    <source>
        <strain evidence="4">ET1</strain>
    </source>
</reference>
<dbReference type="RefSeq" id="XP_031090426.1">
    <property type="nucleotide sequence ID" value="XM_031225249.1"/>
</dbReference>
<keyword evidence="4" id="KW-1185">Reference proteome</keyword>
<evidence type="ECO:0000259" key="2">
    <source>
        <dbReference type="Pfam" id="PF20209"/>
    </source>
</evidence>
<dbReference type="VEuPathDB" id="FungiDB:FPRO_16137"/>
<feature type="region of interest" description="Disordered" evidence="1">
    <location>
        <begin position="1"/>
        <end position="22"/>
    </location>
</feature>
<accession>A0A1L7WBD9</accession>
<proteinExistence type="predicted"/>
<dbReference type="InterPro" id="IPR046700">
    <property type="entry name" value="DUF6570"/>
</dbReference>
<gene>
    <name evidence="3" type="ORF">FPRO_16137</name>
</gene>
<dbReference type="AlphaFoldDB" id="A0A1L7WBD9"/>
<organism evidence="3 4">
    <name type="scientific">Fusarium proliferatum (strain ET1)</name>
    <name type="common">Orchid endophyte fungus</name>
    <dbReference type="NCBI Taxonomy" id="1227346"/>
    <lineage>
        <taxon>Eukaryota</taxon>
        <taxon>Fungi</taxon>
        <taxon>Dikarya</taxon>
        <taxon>Ascomycota</taxon>
        <taxon>Pezizomycotina</taxon>
        <taxon>Sordariomycetes</taxon>
        <taxon>Hypocreomycetidae</taxon>
        <taxon>Hypocreales</taxon>
        <taxon>Nectriaceae</taxon>
        <taxon>Fusarium</taxon>
        <taxon>Fusarium fujikuroi species complex</taxon>
    </lineage>
</organism>
<dbReference type="EMBL" id="FJOF01000021">
    <property type="protein sequence ID" value="CZR49932.1"/>
    <property type="molecule type" value="Genomic_DNA"/>
</dbReference>
<feature type="domain" description="DUF6570" evidence="2">
    <location>
        <begin position="91"/>
        <end position="217"/>
    </location>
</feature>
<evidence type="ECO:0000313" key="3">
    <source>
        <dbReference type="EMBL" id="CZR49932.1"/>
    </source>
</evidence>
<comment type="caution">
    <text evidence="3">The sequence shown here is derived from an EMBL/GenBank/DDBJ whole genome shotgun (WGS) entry which is preliminary data.</text>
</comment>
<dbReference type="Pfam" id="PF20209">
    <property type="entry name" value="DUF6570"/>
    <property type="match status" value="1"/>
</dbReference>
<protein>
    <recommendedName>
        <fullName evidence="2">DUF6570 domain-containing protein</fullName>
    </recommendedName>
</protein>
<evidence type="ECO:0000256" key="1">
    <source>
        <dbReference type="SAM" id="MobiDB-lite"/>
    </source>
</evidence>
<dbReference type="Proteomes" id="UP000183971">
    <property type="component" value="Unassembled WGS sequence"/>
</dbReference>
<dbReference type="GeneID" id="42060992"/>